<gene>
    <name evidence="6" type="ORF">METZ01_LOCUS452912</name>
</gene>
<dbReference type="FunFam" id="3.90.45.10:FF:000003">
    <property type="entry name" value="Peptide deformylase"/>
    <property type="match status" value="1"/>
</dbReference>
<dbReference type="InterPro" id="IPR023635">
    <property type="entry name" value="Peptide_deformylase"/>
</dbReference>
<dbReference type="GO" id="GO:0005739">
    <property type="term" value="C:mitochondrion"/>
    <property type="evidence" value="ECO:0007669"/>
    <property type="project" value="UniProtKB-ARBA"/>
</dbReference>
<organism evidence="6">
    <name type="scientific">marine metagenome</name>
    <dbReference type="NCBI Taxonomy" id="408172"/>
    <lineage>
        <taxon>unclassified sequences</taxon>
        <taxon>metagenomes</taxon>
        <taxon>ecological metagenomes</taxon>
    </lineage>
</organism>
<evidence type="ECO:0008006" key="7">
    <source>
        <dbReference type="Google" id="ProtNLM"/>
    </source>
</evidence>
<dbReference type="HAMAP" id="MF_00163">
    <property type="entry name" value="Pep_deformylase"/>
    <property type="match status" value="1"/>
</dbReference>
<evidence type="ECO:0000256" key="2">
    <source>
        <dbReference type="ARBA" id="ARBA00022723"/>
    </source>
</evidence>
<sequence length="178" mass="20166">MSILKIARLGHPILCKKASPVDNISDPNITKLIHDMTETMLDAKGIGLAAPQVYSSKQVIIFRSLENKTKEDSHIEITALINPKINKISDDTENQWEACLSIPGMLGLVKRYSKISYEGFDMKGNIIKQNAEGLQARVVQHEYDHLMGIVYTQRLVDKKAYGFADEIEEYWKNNNEKS</sequence>
<dbReference type="PANTHER" id="PTHR10458">
    <property type="entry name" value="PEPTIDE DEFORMYLASE"/>
    <property type="match status" value="1"/>
</dbReference>
<dbReference type="NCBIfam" id="NF001159">
    <property type="entry name" value="PRK00150.1-3"/>
    <property type="match status" value="1"/>
</dbReference>
<evidence type="ECO:0000256" key="4">
    <source>
        <dbReference type="ARBA" id="ARBA00022917"/>
    </source>
</evidence>
<protein>
    <recommendedName>
        <fullName evidence="7">Peptide deformylase</fullName>
    </recommendedName>
</protein>
<dbReference type="CDD" id="cd00487">
    <property type="entry name" value="Pep_deformylase"/>
    <property type="match status" value="1"/>
</dbReference>
<proteinExistence type="inferred from homology"/>
<dbReference type="EMBL" id="UINC01187368">
    <property type="protein sequence ID" value="SVE00058.1"/>
    <property type="molecule type" value="Genomic_DNA"/>
</dbReference>
<accession>A0A382ZZF8</accession>
<dbReference type="PIRSF" id="PIRSF004749">
    <property type="entry name" value="Pep_def"/>
    <property type="match status" value="1"/>
</dbReference>
<evidence type="ECO:0000256" key="5">
    <source>
        <dbReference type="ARBA" id="ARBA00023004"/>
    </source>
</evidence>
<keyword evidence="2" id="KW-0479">Metal-binding</keyword>
<name>A0A382ZZF8_9ZZZZ</name>
<evidence type="ECO:0000256" key="1">
    <source>
        <dbReference type="ARBA" id="ARBA00010759"/>
    </source>
</evidence>
<reference evidence="6" key="1">
    <citation type="submission" date="2018-05" db="EMBL/GenBank/DDBJ databases">
        <authorList>
            <person name="Lanie J.A."/>
            <person name="Ng W.-L."/>
            <person name="Kazmierczak K.M."/>
            <person name="Andrzejewski T.M."/>
            <person name="Davidsen T.M."/>
            <person name="Wayne K.J."/>
            <person name="Tettelin H."/>
            <person name="Glass J.I."/>
            <person name="Rusch D."/>
            <person name="Podicherti R."/>
            <person name="Tsui H.-C.T."/>
            <person name="Winkler M.E."/>
        </authorList>
    </citation>
    <scope>NUCLEOTIDE SEQUENCE</scope>
</reference>
<dbReference type="Pfam" id="PF01327">
    <property type="entry name" value="Pep_deformylase"/>
    <property type="match status" value="1"/>
</dbReference>
<dbReference type="GO" id="GO:0042586">
    <property type="term" value="F:peptide deformylase activity"/>
    <property type="evidence" value="ECO:0007669"/>
    <property type="project" value="InterPro"/>
</dbReference>
<evidence type="ECO:0000256" key="3">
    <source>
        <dbReference type="ARBA" id="ARBA00022801"/>
    </source>
</evidence>
<dbReference type="NCBIfam" id="TIGR00079">
    <property type="entry name" value="pept_deformyl"/>
    <property type="match status" value="1"/>
</dbReference>
<dbReference type="PRINTS" id="PR01576">
    <property type="entry name" value="PDEFORMYLASE"/>
</dbReference>
<keyword evidence="3" id="KW-0378">Hydrolase</keyword>
<keyword evidence="5" id="KW-0408">Iron</keyword>
<comment type="similarity">
    <text evidence="1">Belongs to the polypeptide deformylase family.</text>
</comment>
<evidence type="ECO:0000313" key="6">
    <source>
        <dbReference type="EMBL" id="SVE00058.1"/>
    </source>
</evidence>
<dbReference type="AlphaFoldDB" id="A0A382ZZF8"/>
<dbReference type="SUPFAM" id="SSF56420">
    <property type="entry name" value="Peptide deformylase"/>
    <property type="match status" value="1"/>
</dbReference>
<dbReference type="InterPro" id="IPR036821">
    <property type="entry name" value="Peptide_deformylase_sf"/>
</dbReference>
<keyword evidence="4" id="KW-0648">Protein biosynthesis</keyword>
<dbReference type="PANTHER" id="PTHR10458:SF20">
    <property type="entry name" value="PEPTIDE DEFORMYLASE 1"/>
    <property type="match status" value="1"/>
</dbReference>
<dbReference type="GO" id="GO:0046872">
    <property type="term" value="F:metal ion binding"/>
    <property type="evidence" value="ECO:0007669"/>
    <property type="project" value="UniProtKB-KW"/>
</dbReference>
<dbReference type="Gene3D" id="3.90.45.10">
    <property type="entry name" value="Peptide deformylase"/>
    <property type="match status" value="1"/>
</dbReference>
<dbReference type="GO" id="GO:0006412">
    <property type="term" value="P:translation"/>
    <property type="evidence" value="ECO:0007669"/>
    <property type="project" value="UniProtKB-KW"/>
</dbReference>